<dbReference type="PANTHER" id="PTHR34475">
    <property type="match status" value="1"/>
</dbReference>
<feature type="region of interest" description="Disordered" evidence="1">
    <location>
        <begin position="1"/>
        <end position="20"/>
    </location>
</feature>
<gene>
    <name evidence="4" type="ORF">E4T21_17820</name>
</gene>
<dbReference type="RefSeq" id="WP_149286318.1">
    <property type="nucleotide sequence ID" value="NZ_CP038437.2"/>
</dbReference>
<dbReference type="GO" id="GO:0003677">
    <property type="term" value="F:DNA binding"/>
    <property type="evidence" value="ECO:0007669"/>
    <property type="project" value="InterPro"/>
</dbReference>
<protein>
    <submittedName>
        <fullName evidence="4">DUF4115 domain-containing protein</fullName>
    </submittedName>
</protein>
<dbReference type="Proteomes" id="UP000324285">
    <property type="component" value="Chromosome"/>
</dbReference>
<evidence type="ECO:0000256" key="1">
    <source>
        <dbReference type="SAM" id="MobiDB-lite"/>
    </source>
</evidence>
<name>A0A5C1NIP0_9GAMM</name>
<dbReference type="Pfam" id="PF13464">
    <property type="entry name" value="RodZ_C"/>
    <property type="match status" value="1"/>
</dbReference>
<keyword evidence="2" id="KW-0472">Membrane</keyword>
<dbReference type="Gene3D" id="1.10.260.40">
    <property type="entry name" value="lambda repressor-like DNA-binding domains"/>
    <property type="match status" value="1"/>
</dbReference>
<dbReference type="EMBL" id="CP038437">
    <property type="protein sequence ID" value="QEM83196.1"/>
    <property type="molecule type" value="Genomic_DNA"/>
</dbReference>
<feature type="domain" description="Cytoskeleton protein RodZ-like C-terminal" evidence="3">
    <location>
        <begin position="249"/>
        <end position="321"/>
    </location>
</feature>
<dbReference type="KEGG" id="hbh:E4T21_17820"/>
<evidence type="ECO:0000313" key="5">
    <source>
        <dbReference type="Proteomes" id="UP000324285"/>
    </source>
</evidence>
<dbReference type="Pfam" id="PF13413">
    <property type="entry name" value="HTH_25"/>
    <property type="match status" value="1"/>
</dbReference>
<evidence type="ECO:0000313" key="4">
    <source>
        <dbReference type="EMBL" id="QEM83196.1"/>
    </source>
</evidence>
<dbReference type="InterPro" id="IPR010982">
    <property type="entry name" value="Lambda_DNA-bd_dom_sf"/>
</dbReference>
<feature type="transmembrane region" description="Helical" evidence="2">
    <location>
        <begin position="116"/>
        <end position="137"/>
    </location>
</feature>
<proteinExistence type="predicted"/>
<dbReference type="PANTHER" id="PTHR34475:SF1">
    <property type="entry name" value="CYTOSKELETON PROTEIN RODZ"/>
    <property type="match status" value="1"/>
</dbReference>
<dbReference type="OrthoDB" id="9790252at2"/>
<feature type="region of interest" description="Disordered" evidence="1">
    <location>
        <begin position="142"/>
        <end position="242"/>
    </location>
</feature>
<dbReference type="InterPro" id="IPR050400">
    <property type="entry name" value="Bact_Cytoskel_RodZ"/>
</dbReference>
<accession>A0A5C1NIP0</accession>
<dbReference type="AlphaFoldDB" id="A0A5C1NIP0"/>
<reference evidence="4" key="1">
    <citation type="submission" date="2021-02" db="EMBL/GenBank/DDBJ databases">
        <title>Strain Y2R2, a novel species of the genus Halomonas.</title>
        <authorList>
            <person name="Huang H."/>
        </authorList>
    </citation>
    <scope>NUCLEOTIDE SEQUENCE</scope>
    <source>
        <strain evidence="4">Y2R2</strain>
    </source>
</reference>
<evidence type="ECO:0000256" key="2">
    <source>
        <dbReference type="SAM" id="Phobius"/>
    </source>
</evidence>
<organism evidence="4 5">
    <name type="scientific">Halomonas binhaiensis</name>
    <dbReference type="NCBI Taxonomy" id="2562282"/>
    <lineage>
        <taxon>Bacteria</taxon>
        <taxon>Pseudomonadati</taxon>
        <taxon>Pseudomonadota</taxon>
        <taxon>Gammaproteobacteria</taxon>
        <taxon>Oceanospirillales</taxon>
        <taxon>Halomonadaceae</taxon>
        <taxon>Halomonas</taxon>
    </lineage>
</organism>
<dbReference type="InterPro" id="IPR025194">
    <property type="entry name" value="RodZ-like_C"/>
</dbReference>
<keyword evidence="2" id="KW-1133">Transmembrane helix</keyword>
<sequence length="324" mass="34277">MSDTPHSEPDVIPSQAPASPGAILRHARESQGLSCSEVGTALNLRAAVIESLEMDTYDEVPVAAYRRGYLRSYAQLLGVDVKQVMDLYQARMGNEEIERKVTPVYIAKPPSRLGAWLFRLMTLVVIAGVVGLTLMWWQSRGGSEPPTVGDNGPVSVDSIDGSRTETSPEPDEAQPQPTPETDSAAAVAEEAAETETAEPQTSAIVAATEAAAEQEAEAQAAAPDANAEEEANATSAQEAGSDASANTLQLSFNEQSWTEIYDGTNTRVLSGLQGAGTKATVEGEPPFRLVIGNASGVELNYRGETVDLRQRAGASNVARFTLGE</sequence>
<evidence type="ECO:0000259" key="3">
    <source>
        <dbReference type="Pfam" id="PF13464"/>
    </source>
</evidence>
<feature type="compositionally biased region" description="Low complexity" evidence="1">
    <location>
        <begin position="206"/>
        <end position="225"/>
    </location>
</feature>
<keyword evidence="5" id="KW-1185">Reference proteome</keyword>
<keyword evidence="2" id="KW-0812">Transmembrane</keyword>